<keyword evidence="2" id="KW-0227">DNA damage</keyword>
<feature type="compositionally biased region" description="Polar residues" evidence="5">
    <location>
        <begin position="468"/>
        <end position="483"/>
    </location>
</feature>
<dbReference type="Pfam" id="PF18428">
    <property type="entry name" value="BRCT_3"/>
    <property type="match status" value="1"/>
</dbReference>
<feature type="compositionally biased region" description="Basic and acidic residues" evidence="5">
    <location>
        <begin position="441"/>
        <end position="454"/>
    </location>
</feature>
<dbReference type="Pfam" id="PF09038">
    <property type="entry name" value="53-BP1_Tudor"/>
    <property type="match status" value="1"/>
</dbReference>
<dbReference type="CDD" id="cd17745">
    <property type="entry name" value="BRCT_p53bp1_rpt1"/>
    <property type="match status" value="1"/>
</dbReference>
<feature type="region of interest" description="Disordered" evidence="5">
    <location>
        <begin position="610"/>
        <end position="643"/>
    </location>
</feature>
<dbReference type="InterPro" id="IPR015125">
    <property type="entry name" value="53-BP1_Tudor"/>
</dbReference>
<dbReference type="InterPro" id="IPR047250">
    <property type="entry name" value="BRCT_p53bp1-like_rpt2"/>
</dbReference>
<dbReference type="PANTHER" id="PTHR15321:SF3">
    <property type="entry name" value="TP53-BINDING PROTEIN 1"/>
    <property type="match status" value="1"/>
</dbReference>
<organism evidence="7 8">
    <name type="scientific">Cardiocondyla obscurior</name>
    <dbReference type="NCBI Taxonomy" id="286306"/>
    <lineage>
        <taxon>Eukaryota</taxon>
        <taxon>Metazoa</taxon>
        <taxon>Ecdysozoa</taxon>
        <taxon>Arthropoda</taxon>
        <taxon>Hexapoda</taxon>
        <taxon>Insecta</taxon>
        <taxon>Pterygota</taxon>
        <taxon>Neoptera</taxon>
        <taxon>Endopterygota</taxon>
        <taxon>Hymenoptera</taxon>
        <taxon>Apocrita</taxon>
        <taxon>Aculeata</taxon>
        <taxon>Formicoidea</taxon>
        <taxon>Formicidae</taxon>
        <taxon>Myrmicinae</taxon>
        <taxon>Cardiocondyla</taxon>
    </lineage>
</organism>
<dbReference type="GO" id="GO:0005634">
    <property type="term" value="C:nucleus"/>
    <property type="evidence" value="ECO:0007669"/>
    <property type="project" value="UniProtKB-SubCell"/>
</dbReference>
<dbReference type="InterPro" id="IPR001357">
    <property type="entry name" value="BRCT_dom"/>
</dbReference>
<dbReference type="GO" id="GO:0045944">
    <property type="term" value="P:positive regulation of transcription by RNA polymerase II"/>
    <property type="evidence" value="ECO:0007669"/>
    <property type="project" value="TreeGrafter"/>
</dbReference>
<protein>
    <recommendedName>
        <fullName evidence="6">BRCT domain-containing protein</fullName>
    </recommendedName>
</protein>
<dbReference type="InterPro" id="IPR036420">
    <property type="entry name" value="BRCT_dom_sf"/>
</dbReference>
<feature type="region of interest" description="Disordered" evidence="5">
    <location>
        <begin position="983"/>
        <end position="1044"/>
    </location>
</feature>
<keyword evidence="4" id="KW-0175">Coiled coil</keyword>
<feature type="region of interest" description="Disordered" evidence="5">
    <location>
        <begin position="225"/>
        <end position="262"/>
    </location>
</feature>
<feature type="compositionally biased region" description="Basic and acidic residues" evidence="5">
    <location>
        <begin position="94"/>
        <end position="118"/>
    </location>
</feature>
<feature type="region of interest" description="Disordered" evidence="5">
    <location>
        <begin position="318"/>
        <end position="370"/>
    </location>
</feature>
<feature type="region of interest" description="Disordered" evidence="5">
    <location>
        <begin position="1"/>
        <end position="142"/>
    </location>
</feature>
<dbReference type="Gene3D" id="3.40.50.10190">
    <property type="entry name" value="BRCT domain"/>
    <property type="match status" value="2"/>
</dbReference>
<feature type="compositionally biased region" description="Polar residues" evidence="5">
    <location>
        <begin position="998"/>
        <end position="1021"/>
    </location>
</feature>
<name>A0AAW2FUZ0_9HYME</name>
<feature type="region of interest" description="Disordered" evidence="5">
    <location>
        <begin position="1081"/>
        <end position="1103"/>
    </location>
</feature>
<reference evidence="7 8" key="1">
    <citation type="submission" date="2023-03" db="EMBL/GenBank/DDBJ databases">
        <title>High recombination rates correlate with genetic variation in Cardiocondyla obscurior ants.</title>
        <authorList>
            <person name="Errbii M."/>
        </authorList>
    </citation>
    <scope>NUCLEOTIDE SEQUENCE [LARGE SCALE GENOMIC DNA]</scope>
    <source>
        <strain evidence="7">Alpha-2009</strain>
        <tissue evidence="7">Whole body</tissue>
    </source>
</reference>
<accession>A0AAW2FUZ0</accession>
<feature type="region of interest" description="Disordered" evidence="5">
    <location>
        <begin position="441"/>
        <end position="491"/>
    </location>
</feature>
<evidence type="ECO:0000256" key="3">
    <source>
        <dbReference type="ARBA" id="ARBA00023242"/>
    </source>
</evidence>
<feature type="compositionally biased region" description="Polar residues" evidence="5">
    <location>
        <begin position="64"/>
        <end position="84"/>
    </location>
</feature>
<keyword evidence="8" id="KW-1185">Reference proteome</keyword>
<dbReference type="Gene3D" id="2.30.30.140">
    <property type="match status" value="1"/>
</dbReference>
<proteinExistence type="predicted"/>
<dbReference type="SUPFAM" id="SSF52113">
    <property type="entry name" value="BRCT domain"/>
    <property type="match status" value="2"/>
</dbReference>
<dbReference type="CDD" id="cd17724">
    <property type="entry name" value="BRCT_p53bp1_rpt2"/>
    <property type="match status" value="1"/>
</dbReference>
<feature type="domain" description="BRCT" evidence="6">
    <location>
        <begin position="1117"/>
        <end position="1253"/>
    </location>
</feature>
<comment type="subcellular location">
    <subcellularLocation>
        <location evidence="1">Nucleus</location>
    </subcellularLocation>
</comment>
<dbReference type="PROSITE" id="PS50172">
    <property type="entry name" value="BRCT"/>
    <property type="match status" value="1"/>
</dbReference>
<evidence type="ECO:0000256" key="5">
    <source>
        <dbReference type="SAM" id="MobiDB-lite"/>
    </source>
</evidence>
<dbReference type="GO" id="GO:0042393">
    <property type="term" value="F:histone binding"/>
    <property type="evidence" value="ECO:0007669"/>
    <property type="project" value="TreeGrafter"/>
</dbReference>
<dbReference type="InterPro" id="IPR047252">
    <property type="entry name" value="TP53BP1-like"/>
</dbReference>
<evidence type="ECO:0000313" key="8">
    <source>
        <dbReference type="Proteomes" id="UP001430953"/>
    </source>
</evidence>
<dbReference type="PANTHER" id="PTHR15321">
    <property type="entry name" value="TUMOR SUPPRESSOR P53-BINDING PROTEIN 1"/>
    <property type="match status" value="1"/>
</dbReference>
<feature type="compositionally biased region" description="Polar residues" evidence="5">
    <location>
        <begin position="131"/>
        <end position="140"/>
    </location>
</feature>
<feature type="compositionally biased region" description="Low complexity" evidence="5">
    <location>
        <begin position="361"/>
        <end position="370"/>
    </location>
</feature>
<evidence type="ECO:0000256" key="2">
    <source>
        <dbReference type="ARBA" id="ARBA00022763"/>
    </source>
</evidence>
<gene>
    <name evidence="7" type="ORF">PUN28_007802</name>
</gene>
<comment type="caution">
    <text evidence="7">The sequence shown here is derived from an EMBL/GenBank/DDBJ whole genome shotgun (WGS) entry which is preliminary data.</text>
</comment>
<dbReference type="InterPro" id="IPR047249">
    <property type="entry name" value="BRCT_p53bp1-like_rpt1"/>
</dbReference>
<evidence type="ECO:0000256" key="4">
    <source>
        <dbReference type="SAM" id="Coils"/>
    </source>
</evidence>
<feature type="compositionally biased region" description="Polar residues" evidence="5">
    <location>
        <begin position="29"/>
        <end position="39"/>
    </location>
</feature>
<feature type="compositionally biased region" description="Basic and acidic residues" evidence="5">
    <location>
        <begin position="1"/>
        <end position="13"/>
    </location>
</feature>
<evidence type="ECO:0000313" key="7">
    <source>
        <dbReference type="EMBL" id="KAL0119608.1"/>
    </source>
</evidence>
<dbReference type="EMBL" id="JADYXP020000007">
    <property type="protein sequence ID" value="KAL0119608.1"/>
    <property type="molecule type" value="Genomic_DNA"/>
</dbReference>
<feature type="coiled-coil region" evidence="4">
    <location>
        <begin position="171"/>
        <end position="198"/>
    </location>
</feature>
<sequence>MSDPGEAHSRVSETQETYCEGDDEGMNAHNESQNDSQNFKLVDSQAVDESMTEKVEQPQDEEVNPQTSLIESTNSQLASETSQLAVDDDTIATNEKDKTATNQKIEIEATKMSPAKEDENFDEDEVIQGTPPRSYSPSTKRNIDIASLKRKAKIIDEPPAKIARSILANDTASIEKELEEEEESCRSYESDNSQQELLKNTGKNVIIEETQDLINVEVTEKIPEKIPEKTKSSATEVIDTPEFHAEDTDQQQDEVSKTYDIENKENLNVSAKSTDVSSDDSIVVNINSNENSQVENNRLLGEIKEEVASMIIVIADDKPGIGTNDTESVKNKEIPADEKNEVKQSNCINSTKKTDNDNDEVSSSQSKSRVSVELIYEGANEPVPYNENKSDQEVVQIDDDDENIVLDSSTEIVHNKQGTKIKPEVVQIDESHEDEEKFVTKIQATDRNHSESKSSTDYSYKSVESMKESSLGSKDTKLTNGSSESKKCDSDVTLSLGSDTLSLCEEQNLSTAMMTTHNKKKKNKCNSFASKDMDIDIVNVSDNETSNVEEKNKSGLAYNSMTKTVQVERDIGVYLKLKCVMHMDENTKEIVSKELSAVQCESVTIEPLVASRQKNEDSQSSLADISDNKDSPPGSVNSNVQPYQLNPSRLSLMSTLSSSSSASSAASLAVRLALKSGAHLFPMPVGPAKHAKKTSHEMSTTDKQALDETYDRFTREWKNHRLLTTTVLNYVNAELGSVDTFANVSNERLDDHHLEKNNMLSSTPSDEIANVNMESPVTSKSIEKNDVKRVISKLSRWNFKINTPKELNKYMSITEAGPSSSKRKVSETENAKNKLKVSEAVLADDLIGKMVFAKWSDNNYYPGRVTDRLKTKYKVNFCDGKNKTLIPEFVIPIPKILKEGLSVYAISNTNDYGSCGIIVNSETSDGNTYYTVETDDNVQLQVRVQEIFLSADQAQVLKEEVNSTDMRLLLNSPKTLGQLTLDNMVDGQRRSKRITGTPVFSTPKSKSRSNAAGTSTPSSTIKAEPSVSGMSGKRRENKKTGKRLLLENENLYSSDSNVEMSEIQDNYYTLMGIQEETFGTSDEQCAKGPPNRIKSKSGRRKKLEDPQIIATHGPIPRNPNIFKGMSFILTYAPSKLLHRYLEDSSERCTKTNSNVETEGTETDFETEYEDDWDQHFKRDRLQAQIISGGGKVYDDFEQVPKEDYSDTILITNVPNTTAKSILCLSVGIRVCNHKWIIRCCTEEKLVSLFEYALPNGWSFEKKLYIERFQAGEDKPLLKVIVIIPNLTFLGQFVAFWRQVCENAGAVVLIAEDSVALEETTDFDSDIVIVSNQRCPSWVINGAARLKIPVLSTMWVVQCIIEGRRCLPDQHPCYKYNYVFRKKENAFDD</sequence>
<dbReference type="Proteomes" id="UP001430953">
    <property type="component" value="Unassembled WGS sequence"/>
</dbReference>
<dbReference type="SUPFAM" id="SSF63748">
    <property type="entry name" value="Tudor/PWWP/MBT"/>
    <property type="match status" value="1"/>
</dbReference>
<dbReference type="SMART" id="SM00292">
    <property type="entry name" value="BRCT"/>
    <property type="match status" value="2"/>
</dbReference>
<evidence type="ECO:0000259" key="6">
    <source>
        <dbReference type="PROSITE" id="PS50172"/>
    </source>
</evidence>
<keyword evidence="3" id="KW-0539">Nucleus</keyword>
<evidence type="ECO:0000256" key="1">
    <source>
        <dbReference type="ARBA" id="ARBA00004123"/>
    </source>
</evidence>
<feature type="compositionally biased region" description="Polar residues" evidence="5">
    <location>
        <begin position="634"/>
        <end position="643"/>
    </location>
</feature>
<feature type="compositionally biased region" description="Basic and acidic residues" evidence="5">
    <location>
        <begin position="327"/>
        <end position="342"/>
    </location>
</feature>
<dbReference type="GO" id="GO:0000077">
    <property type="term" value="P:DNA damage checkpoint signaling"/>
    <property type="evidence" value="ECO:0007669"/>
    <property type="project" value="TreeGrafter"/>
</dbReference>